<dbReference type="InterPro" id="IPR028082">
    <property type="entry name" value="Peripla_BP_I"/>
</dbReference>
<evidence type="ECO:0000313" key="2">
    <source>
        <dbReference type="Proteomes" id="UP000031523"/>
    </source>
</evidence>
<dbReference type="Proteomes" id="UP000031523">
    <property type="component" value="Chromosome"/>
</dbReference>
<keyword evidence="2" id="KW-1185">Reference proteome</keyword>
<dbReference type="Gene3D" id="3.40.50.2300">
    <property type="match status" value="2"/>
</dbReference>
<protein>
    <submittedName>
        <fullName evidence="1">Uncharacterized protein</fullName>
    </submittedName>
</protein>
<accession>A0A0B5ET64</accession>
<proteinExistence type="predicted"/>
<dbReference type="AlphaFoldDB" id="A0A0B5ET64"/>
<sequence>MLVFEHADKLYALLQKLARRPGSGEQPEEIPGRDGTPVLRLVGADHSDLLKDVQDCLDKARPTRIPHKIIDVPAKWAEVESERADLFAAADGWARAELYRRVLVELAAEFSSARNQRELRVRFRRFGLVNWLLESSHSGEPLSEPHDRALLRRLRLREFQRRPAFGLLRQPDTEVSLQEKAPWWAVLLGFHVIPVLWFRAWRMVGAEYRWLLRQPYLAPRDPGTFIGFALRLAQPRYERENPDQIGKLLVNAFLEDLRLAYQRRIWRRRAWRRTAYCFALLDGVSRADQGTALLSTLIEVRNETGVFAPLVIVAGANTVEDLLGERPGTRPGARAEAELAEGEEPLTAQEWHGQQPARLADEPYEAWLDRFDSAGRSREAKDWYLTVGLPPRLAEEDDRHPRWHASLLKARKFTVAAPRWWATRTTSAVAVFLALGLVAGLLVRWQVADNRWEARHCGLSRSHPDAATLRQQSTGECTGIAPHGFAFRSEDPELKDTLATIARQNSEATRIHREDTRRPVVTLVHISALFGGSGTSYGREALQGVASAQRRQLDRSGSGDPVLRIYPASAGAGMRYGPDVVDTVRRMMREDSSIMGVTGLDQSRSDTLRTIRGLTRVGLPMVATTLSADRLQEQSPLYYQVSPQNRREAAVAAAYARSLAEDDRITRTVRIISSEDRTDEYSRNLREDARRSFEAAGFSVGTRSFAPPKGTGSGAVQLGQEACDFRGLLFFAGRSEDFSSLLSGIDENCGSGPPRLMGGDDVARFAADPKQRTRFTRVPFDFLDFTLGSASCEGASNLYGTMKKLFPEQCDPDTVRDSSLDGHAALAFDAVNLYLKAIGRLRDNASGIPLSAAALWHGLSSIYGKEALDGESGRIDFGGRVDRQIPVDKLISVQRVTNGRSAEQVGFCGQVGRKAEATWCPAPEGG</sequence>
<evidence type="ECO:0000313" key="1">
    <source>
        <dbReference type="EMBL" id="AJE86018.1"/>
    </source>
</evidence>
<name>A0A0B5ET64_STRA4</name>
<dbReference type="KEGG" id="sals:SLNWT_5642"/>
<gene>
    <name evidence="1" type="ORF">SLNWT_5642</name>
</gene>
<organism evidence="1 2">
    <name type="scientific">Streptomyces albus (strain ATCC 21838 / DSM 41398 / FERM P-419 / JCM 4703 / NBRC 107858)</name>
    <dbReference type="NCBI Taxonomy" id="1081613"/>
    <lineage>
        <taxon>Bacteria</taxon>
        <taxon>Bacillati</taxon>
        <taxon>Actinomycetota</taxon>
        <taxon>Actinomycetes</taxon>
        <taxon>Kitasatosporales</taxon>
        <taxon>Streptomycetaceae</taxon>
        <taxon>Streptomyces</taxon>
    </lineage>
</organism>
<dbReference type="SUPFAM" id="SSF53822">
    <property type="entry name" value="Periplasmic binding protein-like I"/>
    <property type="match status" value="1"/>
</dbReference>
<dbReference type="EMBL" id="CP010519">
    <property type="protein sequence ID" value="AJE86018.1"/>
    <property type="molecule type" value="Genomic_DNA"/>
</dbReference>
<reference evidence="1 2" key="1">
    <citation type="submission" date="2015-01" db="EMBL/GenBank/DDBJ databases">
        <title>Enhanced salinomycin production by adjusting the supply of polyketide extender units in Streptomyce albus DSM 41398.</title>
        <authorList>
            <person name="Lu C."/>
        </authorList>
    </citation>
    <scope>NUCLEOTIDE SEQUENCE [LARGE SCALE GENOMIC DNA]</scope>
    <source>
        <strain evidence="2">ATCC 21838 / DSM 41398 / FERM P-419 / JCM 4703 / NBRC 107858</strain>
    </source>
</reference>